<keyword evidence="4" id="KW-0862">Zinc</keyword>
<keyword evidence="3" id="KW-0378">Hydrolase</keyword>
<evidence type="ECO:0000256" key="1">
    <source>
        <dbReference type="ARBA" id="ARBA00001947"/>
    </source>
</evidence>
<proteinExistence type="inferred from homology"/>
<comment type="similarity">
    <text evidence="5">Belongs to the creatininase superfamily.</text>
</comment>
<sequence length="283" mass="30503">MIEVARNPGLDEGPRHPYRWEECTWPEIREMAERGAVVVVPTASTEQHGPHLPLCTDSLIVTAIADQAVAQARKTVPALLAPALTVGCSQHHMRFPGTLAVDDVTFIDMVTQVGLSIASHGFRQLLYLNGHAGNKAALEIAVSRIHRQTGALCAAANYWAFLRRVLGAERRSKLGGLGHACEFETAAVMALRSDLVRGERPPFIHGQGEIYWSTDWYEDSVVTVGFSVEELSPSGVLGDAAAATAESGTRWLEVAAAEVARFIVAFHGWTLPGLRAEGGCSGR</sequence>
<dbReference type="GO" id="GO:0046872">
    <property type="term" value="F:metal ion binding"/>
    <property type="evidence" value="ECO:0007669"/>
    <property type="project" value="UniProtKB-KW"/>
</dbReference>
<dbReference type="SUPFAM" id="SSF102215">
    <property type="entry name" value="Creatininase"/>
    <property type="match status" value="1"/>
</dbReference>
<evidence type="ECO:0000256" key="4">
    <source>
        <dbReference type="ARBA" id="ARBA00022833"/>
    </source>
</evidence>
<dbReference type="GO" id="GO:0016811">
    <property type="term" value="F:hydrolase activity, acting on carbon-nitrogen (but not peptide) bonds, in linear amides"/>
    <property type="evidence" value="ECO:0007669"/>
    <property type="project" value="TreeGrafter"/>
</dbReference>
<organism evidence="6 7">
    <name type="scientific">Bipolaricaulis sibiricus</name>
    <dbReference type="NCBI Taxonomy" id="2501609"/>
    <lineage>
        <taxon>Bacteria</taxon>
        <taxon>Candidatus Bipolaricaulota</taxon>
        <taxon>Candidatus Bipolaricaulia</taxon>
        <taxon>Candidatus Bipolaricaulales</taxon>
        <taxon>Candidatus Bipolaricaulaceae</taxon>
        <taxon>Candidatus Bipolaricaulis</taxon>
    </lineage>
</organism>
<dbReference type="InterPro" id="IPR003785">
    <property type="entry name" value="Creatininase/forma_Hydrolase"/>
</dbReference>
<name>A0A410FV57_BIPS1</name>
<dbReference type="AlphaFoldDB" id="A0A410FV57"/>
<dbReference type="PANTHER" id="PTHR35005:SF1">
    <property type="entry name" value="2-AMINO-5-FORMYLAMINO-6-RIBOSYLAMINOPYRIMIDIN-4(3H)-ONE 5'-MONOPHOSPHATE DEFORMYLASE"/>
    <property type="match status" value="1"/>
</dbReference>
<keyword evidence="2" id="KW-0479">Metal-binding</keyword>
<evidence type="ECO:0000313" key="6">
    <source>
        <dbReference type="EMBL" id="QAA76995.1"/>
    </source>
</evidence>
<accession>A0A410FV57</accession>
<evidence type="ECO:0000256" key="5">
    <source>
        <dbReference type="ARBA" id="ARBA00024029"/>
    </source>
</evidence>
<dbReference type="Gene3D" id="3.40.50.10310">
    <property type="entry name" value="Creatininase"/>
    <property type="match status" value="1"/>
</dbReference>
<dbReference type="Pfam" id="PF02633">
    <property type="entry name" value="Creatininase"/>
    <property type="match status" value="1"/>
</dbReference>
<dbReference type="EMBL" id="CP034928">
    <property type="protein sequence ID" value="QAA76995.1"/>
    <property type="molecule type" value="Genomic_DNA"/>
</dbReference>
<dbReference type="KEGG" id="bih:BIP78_1229"/>
<gene>
    <name evidence="6" type="ORF">BIP78_1229</name>
</gene>
<dbReference type="PANTHER" id="PTHR35005">
    <property type="entry name" value="3-DEHYDRO-SCYLLO-INOSOSE HYDROLASE"/>
    <property type="match status" value="1"/>
</dbReference>
<evidence type="ECO:0000256" key="2">
    <source>
        <dbReference type="ARBA" id="ARBA00022723"/>
    </source>
</evidence>
<dbReference type="GO" id="GO:0009231">
    <property type="term" value="P:riboflavin biosynthetic process"/>
    <property type="evidence" value="ECO:0007669"/>
    <property type="project" value="TreeGrafter"/>
</dbReference>
<protein>
    <recommendedName>
        <fullName evidence="8">Creatinine amidohydrolase</fullName>
    </recommendedName>
</protein>
<evidence type="ECO:0000256" key="3">
    <source>
        <dbReference type="ARBA" id="ARBA00022801"/>
    </source>
</evidence>
<evidence type="ECO:0000313" key="7">
    <source>
        <dbReference type="Proteomes" id="UP000287233"/>
    </source>
</evidence>
<comment type="cofactor">
    <cofactor evidence="1">
        <name>Zn(2+)</name>
        <dbReference type="ChEBI" id="CHEBI:29105"/>
    </cofactor>
</comment>
<reference evidence="7" key="1">
    <citation type="submission" date="2018-12" db="EMBL/GenBank/DDBJ databases">
        <title>Complete genome sequence of an uncultured bacterium of the candidate phylum Bipolaricaulota.</title>
        <authorList>
            <person name="Kadnikov V.V."/>
            <person name="Mardanov A.V."/>
            <person name="Beletsky A.V."/>
            <person name="Frank Y.A."/>
            <person name="Karnachuk O.V."/>
            <person name="Ravin N.V."/>
        </authorList>
    </citation>
    <scope>NUCLEOTIDE SEQUENCE [LARGE SCALE GENOMIC DNA]</scope>
</reference>
<evidence type="ECO:0008006" key="8">
    <source>
        <dbReference type="Google" id="ProtNLM"/>
    </source>
</evidence>
<dbReference type="InterPro" id="IPR024087">
    <property type="entry name" value="Creatininase-like_sf"/>
</dbReference>
<dbReference type="Proteomes" id="UP000287233">
    <property type="component" value="Chromosome"/>
</dbReference>